<evidence type="ECO:0000313" key="3">
    <source>
        <dbReference type="Proteomes" id="UP001175227"/>
    </source>
</evidence>
<feature type="region of interest" description="Disordered" evidence="1">
    <location>
        <begin position="135"/>
        <end position="231"/>
    </location>
</feature>
<dbReference type="Proteomes" id="UP001175227">
    <property type="component" value="Unassembled WGS sequence"/>
</dbReference>
<gene>
    <name evidence="2" type="ORF">IW261DRAFT_1359113</name>
</gene>
<keyword evidence="3" id="KW-1185">Reference proteome</keyword>
<organism evidence="2 3">
    <name type="scientific">Armillaria novae-zelandiae</name>
    <dbReference type="NCBI Taxonomy" id="153914"/>
    <lineage>
        <taxon>Eukaryota</taxon>
        <taxon>Fungi</taxon>
        <taxon>Dikarya</taxon>
        <taxon>Basidiomycota</taxon>
        <taxon>Agaricomycotina</taxon>
        <taxon>Agaricomycetes</taxon>
        <taxon>Agaricomycetidae</taxon>
        <taxon>Agaricales</taxon>
        <taxon>Marasmiineae</taxon>
        <taxon>Physalacriaceae</taxon>
        <taxon>Armillaria</taxon>
    </lineage>
</organism>
<sequence>MLVCKEKPDSLPALDAINLEPPNQIDYPMSRGGSSRHCQGSGAMPPLRQNPANLEFNPGSSFGKEGSTRARSFVPRQRSSARVSIKTPEGKEIDLETLKNRKHSPALSGTALPPVVSPAQGSLNRRYVIRMEPEEELEKELAKAKAKADSKAKKKAKKEKEENQRREEEKEKKEKEGRECTEKEGLEGLENSATSKDQEKEKDLRINTTSPRRRPGPFDLSTTKANIPPPVPSALATARIIDDLGRVPYPEGIKSPRIELNINAKDGKF</sequence>
<feature type="compositionally biased region" description="Basic and acidic residues" evidence="1">
    <location>
        <begin position="139"/>
        <end position="151"/>
    </location>
</feature>
<feature type="compositionally biased region" description="Basic and acidic residues" evidence="1">
    <location>
        <begin position="196"/>
        <end position="205"/>
    </location>
</feature>
<evidence type="ECO:0000256" key="1">
    <source>
        <dbReference type="SAM" id="MobiDB-lite"/>
    </source>
</evidence>
<feature type="compositionally biased region" description="Basic and acidic residues" evidence="1">
    <location>
        <begin position="158"/>
        <end position="186"/>
    </location>
</feature>
<dbReference type="InterPro" id="IPR036211">
    <property type="entry name" value="eIF4G_eIF4E-bd_sf"/>
</dbReference>
<reference evidence="2" key="1">
    <citation type="submission" date="2023-06" db="EMBL/GenBank/DDBJ databases">
        <authorList>
            <consortium name="Lawrence Berkeley National Laboratory"/>
            <person name="Ahrendt S."/>
            <person name="Sahu N."/>
            <person name="Indic B."/>
            <person name="Wong-Bajracharya J."/>
            <person name="Merenyi Z."/>
            <person name="Ke H.-M."/>
            <person name="Monk M."/>
            <person name="Kocsube S."/>
            <person name="Drula E."/>
            <person name="Lipzen A."/>
            <person name="Balint B."/>
            <person name="Henrissat B."/>
            <person name="Andreopoulos B."/>
            <person name="Martin F.M."/>
            <person name="Harder C.B."/>
            <person name="Rigling D."/>
            <person name="Ford K.L."/>
            <person name="Foster G.D."/>
            <person name="Pangilinan J."/>
            <person name="Papanicolaou A."/>
            <person name="Barry K."/>
            <person name="LaButti K."/>
            <person name="Viragh M."/>
            <person name="Koriabine M."/>
            <person name="Yan M."/>
            <person name="Riley R."/>
            <person name="Champramary S."/>
            <person name="Plett K.L."/>
            <person name="Tsai I.J."/>
            <person name="Slot J."/>
            <person name="Sipos G."/>
            <person name="Plett J."/>
            <person name="Nagy L.G."/>
            <person name="Grigoriev I.V."/>
        </authorList>
    </citation>
    <scope>NUCLEOTIDE SEQUENCE</scope>
    <source>
        <strain evidence="2">ICMP 16352</strain>
    </source>
</reference>
<evidence type="ECO:0000313" key="2">
    <source>
        <dbReference type="EMBL" id="KAK0486265.1"/>
    </source>
</evidence>
<protein>
    <submittedName>
        <fullName evidence="2">Uncharacterized protein</fullName>
    </submittedName>
</protein>
<accession>A0AA39PL22</accession>
<dbReference type="Gene3D" id="1.20.970.30">
    <property type="entry name" value="eIF4G, eIF4E-binding domain"/>
    <property type="match status" value="1"/>
</dbReference>
<feature type="non-terminal residue" evidence="2">
    <location>
        <position position="269"/>
    </location>
</feature>
<dbReference type="SUPFAM" id="SSF101489">
    <property type="entry name" value="Eukaryotic initiation factor 4f subunit eIF4g, eIF4e-binding domain"/>
    <property type="match status" value="1"/>
</dbReference>
<feature type="region of interest" description="Disordered" evidence="1">
    <location>
        <begin position="1"/>
        <end position="123"/>
    </location>
</feature>
<feature type="compositionally biased region" description="Basic and acidic residues" evidence="1">
    <location>
        <begin position="88"/>
        <end position="99"/>
    </location>
</feature>
<name>A0AA39PL22_9AGAR</name>
<dbReference type="EMBL" id="JAUEPR010000004">
    <property type="protein sequence ID" value="KAK0486265.1"/>
    <property type="molecule type" value="Genomic_DNA"/>
</dbReference>
<dbReference type="AlphaFoldDB" id="A0AA39PL22"/>
<proteinExistence type="predicted"/>
<comment type="caution">
    <text evidence="2">The sequence shown here is derived from an EMBL/GenBank/DDBJ whole genome shotgun (WGS) entry which is preliminary data.</text>
</comment>